<protein>
    <submittedName>
        <fullName evidence="6">Beta-Ig-H3/fasciclin</fullName>
    </submittedName>
</protein>
<feature type="compositionally biased region" description="Low complexity" evidence="4">
    <location>
        <begin position="44"/>
        <end position="59"/>
    </location>
</feature>
<dbReference type="InterPro" id="IPR050904">
    <property type="entry name" value="Adhesion/Biosynth-related"/>
</dbReference>
<gene>
    <name evidence="6" type="ORF">Bathy06g03900</name>
</gene>
<keyword evidence="7" id="KW-1185">Reference proteome</keyword>
<keyword evidence="2" id="KW-0150">Chloroplast</keyword>
<proteinExistence type="predicted"/>
<evidence type="ECO:0000313" key="7">
    <source>
        <dbReference type="Proteomes" id="UP000198341"/>
    </source>
</evidence>
<evidence type="ECO:0000256" key="2">
    <source>
        <dbReference type="ARBA" id="ARBA00022528"/>
    </source>
</evidence>
<dbReference type="STRING" id="41875.K8EG83"/>
<dbReference type="SUPFAM" id="SSF103511">
    <property type="entry name" value="Chlorophyll a-b binding protein"/>
    <property type="match status" value="1"/>
</dbReference>
<comment type="subcellular location">
    <subcellularLocation>
        <location evidence="1">Plastid</location>
        <location evidence="1">Chloroplast</location>
    </subcellularLocation>
</comment>
<feature type="region of interest" description="Disordered" evidence="4">
    <location>
        <begin position="1"/>
        <end position="64"/>
    </location>
</feature>
<dbReference type="InterPro" id="IPR000782">
    <property type="entry name" value="FAS1_domain"/>
</dbReference>
<dbReference type="RefSeq" id="XP_007512562.1">
    <property type="nucleotide sequence ID" value="XM_007512500.1"/>
</dbReference>
<dbReference type="SMART" id="SM00554">
    <property type="entry name" value="FAS1"/>
    <property type="match status" value="1"/>
</dbReference>
<dbReference type="SUPFAM" id="SSF82153">
    <property type="entry name" value="FAS1 domain"/>
    <property type="match status" value="1"/>
</dbReference>
<dbReference type="Gene3D" id="1.10.3460.10">
    <property type="entry name" value="Chlorophyll a/b binding protein domain"/>
    <property type="match status" value="1"/>
</dbReference>
<evidence type="ECO:0000313" key="6">
    <source>
        <dbReference type="EMBL" id="CCO17162.1"/>
    </source>
</evidence>
<accession>K8EG83</accession>
<dbReference type="Pfam" id="PF02469">
    <property type="entry name" value="Fasciclin"/>
    <property type="match status" value="1"/>
</dbReference>
<sequence length="344" mass="36912">MSSFLRHIAYSSSSTERGLFKCSTSSSSSRKLSSYRCKAASIGATASDETSSTSSSESATNEKKNDALVQTLTSNSDFSSLVEAVSRADMLNAVSSMDSGTIFVPTNAAFEKFCEKKGLSREQMLTRENLADILSYHVIPSSAMSSEEVMSREELETLSAGKVLTTREVREANVSKADVSCGGVTVHVVDEVLTPVFSVPADMQSPQDILALSTDPTKPSGWAPEVLNGRVAMLGFVVALYGEITTGHGIAQQFGENFGEVLHTAFVWTLASFAPALSSNEGYTSNPKTMKDSRTWNFVFKGSPIPEFVQPVFTAEVEELNGRAAMVGCTALFLVELFKGSALF</sequence>
<dbReference type="GO" id="GO:0005615">
    <property type="term" value="C:extracellular space"/>
    <property type="evidence" value="ECO:0007669"/>
    <property type="project" value="TreeGrafter"/>
</dbReference>
<dbReference type="eggNOG" id="ENOG502RZBJ">
    <property type="taxonomic scope" value="Eukaryota"/>
</dbReference>
<dbReference type="InterPro" id="IPR022796">
    <property type="entry name" value="Chloroa_b-bind"/>
</dbReference>
<evidence type="ECO:0000256" key="1">
    <source>
        <dbReference type="ARBA" id="ARBA00004229"/>
    </source>
</evidence>
<evidence type="ECO:0000259" key="5">
    <source>
        <dbReference type="PROSITE" id="PS50213"/>
    </source>
</evidence>
<feature type="compositionally biased region" description="Low complexity" evidence="4">
    <location>
        <begin position="23"/>
        <end position="34"/>
    </location>
</feature>
<dbReference type="GeneID" id="19015371"/>
<organism evidence="6 7">
    <name type="scientific">Bathycoccus prasinos</name>
    <dbReference type="NCBI Taxonomy" id="41875"/>
    <lineage>
        <taxon>Eukaryota</taxon>
        <taxon>Viridiplantae</taxon>
        <taxon>Chlorophyta</taxon>
        <taxon>Mamiellophyceae</taxon>
        <taxon>Mamiellales</taxon>
        <taxon>Bathycoccaceae</taxon>
        <taxon>Bathycoccus</taxon>
    </lineage>
</organism>
<dbReference type="Pfam" id="PF00504">
    <property type="entry name" value="Chloroa_b-bind"/>
    <property type="match status" value="1"/>
</dbReference>
<dbReference type="PANTHER" id="PTHR10900:SF77">
    <property type="entry name" value="FI19380P1"/>
    <property type="match status" value="1"/>
</dbReference>
<dbReference type="KEGG" id="bpg:Bathy06g03900"/>
<dbReference type="EMBL" id="FO082273">
    <property type="protein sequence ID" value="CCO17162.1"/>
    <property type="molecule type" value="Genomic_DNA"/>
</dbReference>
<dbReference type="InterPro" id="IPR036378">
    <property type="entry name" value="FAS1_dom_sf"/>
</dbReference>
<evidence type="ECO:0000256" key="3">
    <source>
        <dbReference type="ARBA" id="ARBA00022640"/>
    </source>
</evidence>
<name>K8EG83_9CHLO</name>
<feature type="domain" description="FAS1" evidence="5">
    <location>
        <begin position="65"/>
        <end position="193"/>
    </location>
</feature>
<dbReference type="PROSITE" id="PS50213">
    <property type="entry name" value="FAS1"/>
    <property type="match status" value="1"/>
</dbReference>
<reference evidence="6 7" key="1">
    <citation type="submission" date="2011-10" db="EMBL/GenBank/DDBJ databases">
        <authorList>
            <person name="Genoscope - CEA"/>
        </authorList>
    </citation>
    <scope>NUCLEOTIDE SEQUENCE [LARGE SCALE GENOMIC DNA]</scope>
    <source>
        <strain evidence="6 7">RCC 1105</strain>
    </source>
</reference>
<dbReference type="AlphaFoldDB" id="K8EG83"/>
<keyword evidence="3" id="KW-0934">Plastid</keyword>
<dbReference type="OrthoDB" id="513190at2759"/>
<dbReference type="PANTHER" id="PTHR10900">
    <property type="entry name" value="PERIOSTIN-RELATED"/>
    <property type="match status" value="1"/>
</dbReference>
<dbReference type="Proteomes" id="UP000198341">
    <property type="component" value="Chromosome 6"/>
</dbReference>
<dbReference type="Gene3D" id="2.30.180.10">
    <property type="entry name" value="FAS1 domain"/>
    <property type="match status" value="1"/>
</dbReference>
<evidence type="ECO:0000256" key="4">
    <source>
        <dbReference type="SAM" id="MobiDB-lite"/>
    </source>
</evidence>
<dbReference type="GO" id="GO:0009507">
    <property type="term" value="C:chloroplast"/>
    <property type="evidence" value="ECO:0007669"/>
    <property type="project" value="UniProtKB-SubCell"/>
</dbReference>